<evidence type="ECO:0000256" key="3">
    <source>
        <dbReference type="ARBA" id="ARBA00023015"/>
    </source>
</evidence>
<feature type="region of interest" description="Disordered" evidence="6">
    <location>
        <begin position="1"/>
        <end position="27"/>
    </location>
</feature>
<evidence type="ECO:0000313" key="9">
    <source>
        <dbReference type="Proteomes" id="UP001243989"/>
    </source>
</evidence>
<evidence type="ECO:0000259" key="7">
    <source>
        <dbReference type="PROSITE" id="PS50048"/>
    </source>
</evidence>
<evidence type="ECO:0000256" key="2">
    <source>
        <dbReference type="ARBA" id="ARBA00022723"/>
    </source>
</evidence>
<dbReference type="SMART" id="SM00066">
    <property type="entry name" value="GAL4"/>
    <property type="match status" value="1"/>
</dbReference>
<dbReference type="InterPro" id="IPR036864">
    <property type="entry name" value="Zn2-C6_fun-type_DNA-bd_sf"/>
</dbReference>
<accession>A0AAI9ZTW4</accession>
<dbReference type="GeneID" id="85467404"/>
<evidence type="ECO:0000313" key="8">
    <source>
        <dbReference type="EMBL" id="KAK1638053.1"/>
    </source>
</evidence>
<dbReference type="GO" id="GO:0005634">
    <property type="term" value="C:nucleus"/>
    <property type="evidence" value="ECO:0007669"/>
    <property type="project" value="UniProtKB-SubCell"/>
</dbReference>
<evidence type="ECO:0000256" key="4">
    <source>
        <dbReference type="ARBA" id="ARBA00023163"/>
    </source>
</evidence>
<dbReference type="GO" id="GO:0008270">
    <property type="term" value="F:zinc ion binding"/>
    <property type="evidence" value="ECO:0007669"/>
    <property type="project" value="InterPro"/>
</dbReference>
<dbReference type="Proteomes" id="UP001243989">
    <property type="component" value="Unassembled WGS sequence"/>
</dbReference>
<dbReference type="SUPFAM" id="SSF57701">
    <property type="entry name" value="Zn2/Cys6 DNA-binding domain"/>
    <property type="match status" value="1"/>
</dbReference>
<feature type="domain" description="Zn(2)-C6 fungal-type" evidence="7">
    <location>
        <begin position="33"/>
        <end position="62"/>
    </location>
</feature>
<dbReference type="PROSITE" id="PS50048">
    <property type="entry name" value="ZN2_CY6_FUNGAL_2"/>
    <property type="match status" value="1"/>
</dbReference>
<dbReference type="InterPro" id="IPR001138">
    <property type="entry name" value="Zn2Cys6_DnaBD"/>
</dbReference>
<evidence type="ECO:0000256" key="1">
    <source>
        <dbReference type="ARBA" id="ARBA00004123"/>
    </source>
</evidence>
<keyword evidence="2" id="KW-0479">Metal-binding</keyword>
<keyword evidence="4" id="KW-0804">Transcription</keyword>
<name>A0AAI9ZTW4_9PEZI</name>
<dbReference type="GO" id="GO:0000981">
    <property type="term" value="F:DNA-binding transcription factor activity, RNA polymerase II-specific"/>
    <property type="evidence" value="ECO:0007669"/>
    <property type="project" value="InterPro"/>
</dbReference>
<gene>
    <name evidence="8" type="ORF">BDP81DRAFT_201016</name>
</gene>
<sequence length="75" mass="8230">METEIPTTAVGSSDNPNSGNNLKRKRRPRAPIACGTCRARKVKCDGSSPCSNCVRHEFSCSYKEGPEDSFVIRPE</sequence>
<dbReference type="Pfam" id="PF00172">
    <property type="entry name" value="Zn_clus"/>
    <property type="match status" value="1"/>
</dbReference>
<dbReference type="RefSeq" id="XP_060446660.1">
    <property type="nucleotide sequence ID" value="XM_060582542.1"/>
</dbReference>
<keyword evidence="9" id="KW-1185">Reference proteome</keyword>
<comment type="caution">
    <text evidence="8">The sequence shown here is derived from an EMBL/GenBank/DDBJ whole genome shotgun (WGS) entry which is preliminary data.</text>
</comment>
<dbReference type="Gene3D" id="4.10.240.10">
    <property type="entry name" value="Zn(2)-C6 fungal-type DNA-binding domain"/>
    <property type="match status" value="1"/>
</dbReference>
<evidence type="ECO:0000256" key="6">
    <source>
        <dbReference type="SAM" id="MobiDB-lite"/>
    </source>
</evidence>
<dbReference type="AlphaFoldDB" id="A0AAI9ZTW4"/>
<dbReference type="CDD" id="cd00067">
    <property type="entry name" value="GAL4"/>
    <property type="match status" value="1"/>
</dbReference>
<dbReference type="EMBL" id="JAHMHQ010000007">
    <property type="protein sequence ID" value="KAK1638053.1"/>
    <property type="molecule type" value="Genomic_DNA"/>
</dbReference>
<evidence type="ECO:0000256" key="5">
    <source>
        <dbReference type="ARBA" id="ARBA00023242"/>
    </source>
</evidence>
<feature type="compositionally biased region" description="Polar residues" evidence="6">
    <location>
        <begin position="1"/>
        <end position="21"/>
    </location>
</feature>
<proteinExistence type="predicted"/>
<reference evidence="8" key="1">
    <citation type="submission" date="2021-06" db="EMBL/GenBank/DDBJ databases">
        <title>Comparative genomics, transcriptomics and evolutionary studies reveal genomic signatures of adaptation to plant cell wall in hemibiotrophic fungi.</title>
        <authorList>
            <consortium name="DOE Joint Genome Institute"/>
            <person name="Baroncelli R."/>
            <person name="Diaz J.F."/>
            <person name="Benocci T."/>
            <person name="Peng M."/>
            <person name="Battaglia E."/>
            <person name="Haridas S."/>
            <person name="Andreopoulos W."/>
            <person name="Labutti K."/>
            <person name="Pangilinan J."/>
            <person name="Floch G.L."/>
            <person name="Makela M.R."/>
            <person name="Henrissat B."/>
            <person name="Grigoriev I.V."/>
            <person name="Crouch J.A."/>
            <person name="De Vries R.P."/>
            <person name="Sukno S.A."/>
            <person name="Thon M.R."/>
        </authorList>
    </citation>
    <scope>NUCLEOTIDE SEQUENCE</scope>
    <source>
        <strain evidence="8">CBS 102054</strain>
    </source>
</reference>
<keyword evidence="3" id="KW-0805">Transcription regulation</keyword>
<protein>
    <recommendedName>
        <fullName evidence="7">Zn(2)-C6 fungal-type domain-containing protein</fullName>
    </recommendedName>
</protein>
<comment type="subcellular location">
    <subcellularLocation>
        <location evidence="1">Nucleus</location>
    </subcellularLocation>
</comment>
<dbReference type="PROSITE" id="PS00463">
    <property type="entry name" value="ZN2_CY6_FUNGAL_1"/>
    <property type="match status" value="1"/>
</dbReference>
<organism evidence="8 9">
    <name type="scientific">Colletotrichum phormii</name>
    <dbReference type="NCBI Taxonomy" id="359342"/>
    <lineage>
        <taxon>Eukaryota</taxon>
        <taxon>Fungi</taxon>
        <taxon>Dikarya</taxon>
        <taxon>Ascomycota</taxon>
        <taxon>Pezizomycotina</taxon>
        <taxon>Sordariomycetes</taxon>
        <taxon>Hypocreomycetidae</taxon>
        <taxon>Glomerellales</taxon>
        <taxon>Glomerellaceae</taxon>
        <taxon>Colletotrichum</taxon>
        <taxon>Colletotrichum acutatum species complex</taxon>
    </lineage>
</organism>
<dbReference type="PANTHER" id="PTHR47338:SF5">
    <property type="entry name" value="ZN(II)2CYS6 TRANSCRIPTION FACTOR (EUROFUNG)"/>
    <property type="match status" value="1"/>
</dbReference>
<keyword evidence="5" id="KW-0539">Nucleus</keyword>
<dbReference type="InterPro" id="IPR050815">
    <property type="entry name" value="TF_fung"/>
</dbReference>
<dbReference type="PANTHER" id="PTHR47338">
    <property type="entry name" value="ZN(II)2CYS6 TRANSCRIPTION FACTOR (EUROFUNG)-RELATED"/>
    <property type="match status" value="1"/>
</dbReference>